<protein>
    <recommendedName>
        <fullName evidence="1">R3H domain-containing protein</fullName>
    </recommendedName>
</protein>
<sequence>MDTDQIKTKVTELATQLLKKMGFEAQVEATVQQQTEGRENSVSLAVATEGDDSGVLIGKQGANLEAIEHLLRAMLGKNTDSPRINLILDINGYRKTKTQHLVDAAKEAAARVVTTARAEALYPMTSYERRLVHMELASYKNVETESIGEGLQRRIVIKPSSSLSF</sequence>
<dbReference type="PANTHER" id="PTHR35800">
    <property type="entry name" value="PROTEIN JAG"/>
    <property type="match status" value="1"/>
</dbReference>
<reference evidence="2 3" key="1">
    <citation type="journal article" date="2016" name="Nat. Commun.">
        <title>Thousands of microbial genomes shed light on interconnected biogeochemical processes in an aquifer system.</title>
        <authorList>
            <person name="Anantharaman K."/>
            <person name="Brown C.T."/>
            <person name="Hug L.A."/>
            <person name="Sharon I."/>
            <person name="Castelle C.J."/>
            <person name="Probst A.J."/>
            <person name="Thomas B.C."/>
            <person name="Singh A."/>
            <person name="Wilkins M.J."/>
            <person name="Karaoz U."/>
            <person name="Brodie E.L."/>
            <person name="Williams K.H."/>
            <person name="Hubbard S.S."/>
            <person name="Banfield J.F."/>
        </authorList>
    </citation>
    <scope>NUCLEOTIDE SEQUENCE [LARGE SCALE GENOMIC DNA]</scope>
</reference>
<organism evidence="2 3">
    <name type="scientific">Candidatus Yanofskybacteria bacterium RIFCSPHIGHO2_02_FULL_41_11</name>
    <dbReference type="NCBI Taxonomy" id="1802675"/>
    <lineage>
        <taxon>Bacteria</taxon>
        <taxon>Candidatus Yanofskyibacteriota</taxon>
    </lineage>
</organism>
<dbReference type="Gene3D" id="3.30.1370.50">
    <property type="entry name" value="R3H-like domain"/>
    <property type="match status" value="1"/>
</dbReference>
<dbReference type="Gene3D" id="3.30.300.20">
    <property type="match status" value="1"/>
</dbReference>
<dbReference type="SUPFAM" id="SSF82708">
    <property type="entry name" value="R3H domain"/>
    <property type="match status" value="1"/>
</dbReference>
<dbReference type="InterPro" id="IPR038008">
    <property type="entry name" value="Jag_KH"/>
</dbReference>
<evidence type="ECO:0000313" key="3">
    <source>
        <dbReference type="Proteomes" id="UP000177167"/>
    </source>
</evidence>
<gene>
    <name evidence="2" type="ORF">A3J46_06635</name>
</gene>
<dbReference type="PANTHER" id="PTHR35800:SF1">
    <property type="entry name" value="RNA-BINDING PROTEIN KHPB"/>
    <property type="match status" value="1"/>
</dbReference>
<dbReference type="GO" id="GO:0003723">
    <property type="term" value="F:RNA binding"/>
    <property type="evidence" value="ECO:0007669"/>
    <property type="project" value="InterPro"/>
</dbReference>
<dbReference type="CDD" id="cd02644">
    <property type="entry name" value="R3H_jag"/>
    <property type="match status" value="1"/>
</dbReference>
<dbReference type="SMART" id="SM00393">
    <property type="entry name" value="R3H"/>
    <property type="match status" value="1"/>
</dbReference>
<accession>A0A1F8F998</accession>
<feature type="domain" description="R3H" evidence="1">
    <location>
        <begin position="95"/>
        <end position="161"/>
    </location>
</feature>
<dbReference type="InterPro" id="IPR001374">
    <property type="entry name" value="R3H_dom"/>
</dbReference>
<dbReference type="EMBL" id="MGJP01000027">
    <property type="protein sequence ID" value="OGN09761.1"/>
    <property type="molecule type" value="Genomic_DNA"/>
</dbReference>
<dbReference type="AlphaFoldDB" id="A0A1F8F998"/>
<dbReference type="InterPro" id="IPR015946">
    <property type="entry name" value="KH_dom-like_a/b"/>
</dbReference>
<dbReference type="InterPro" id="IPR036867">
    <property type="entry name" value="R3H_dom_sf"/>
</dbReference>
<comment type="caution">
    <text evidence="2">The sequence shown here is derived from an EMBL/GenBank/DDBJ whole genome shotgun (WGS) entry which is preliminary data.</text>
</comment>
<dbReference type="Pfam" id="PF01424">
    <property type="entry name" value="R3H"/>
    <property type="match status" value="1"/>
</dbReference>
<dbReference type="CDD" id="cd02414">
    <property type="entry name" value="KH-II_Jag"/>
    <property type="match status" value="1"/>
</dbReference>
<proteinExistence type="predicted"/>
<dbReference type="Proteomes" id="UP000177167">
    <property type="component" value="Unassembled WGS sequence"/>
</dbReference>
<dbReference type="InterPro" id="IPR034079">
    <property type="entry name" value="R3H_KhpB"/>
</dbReference>
<evidence type="ECO:0000259" key="1">
    <source>
        <dbReference type="PROSITE" id="PS51061"/>
    </source>
</evidence>
<evidence type="ECO:0000313" key="2">
    <source>
        <dbReference type="EMBL" id="OGN09761.1"/>
    </source>
</evidence>
<name>A0A1F8F998_9BACT</name>
<dbReference type="InterPro" id="IPR039247">
    <property type="entry name" value="KhpB"/>
</dbReference>
<dbReference type="Pfam" id="PF13083">
    <property type="entry name" value="KH_KhpA-B"/>
    <property type="match status" value="1"/>
</dbReference>
<dbReference type="PROSITE" id="PS51061">
    <property type="entry name" value="R3H"/>
    <property type="match status" value="1"/>
</dbReference>